<sequence>MVEKKRSRSRSQKPKGRDGKKRQSQDNGTTGTSSKSVPLHPKPKAVPPYMGMPLAESDVIKYQDNDEFEKKVKRCVPSEFVLIASQDGTSKAQEDYNAMEHFQIRPPKGKTRWLYQEQAGSVATCALLQLMYEHPKAWVAKAKAKQNDNQNYFTTEQILHELQHRIKKCSHQNANPTISSSRPLGPPRLPAGVYAPYYVVPPKYIHGTRRALLIGVVTGEGTDLKGPINDIKNIQRFLINHCGFLPQNITLLLDTQKVPPNQRPTKKNILNGWKHMIQQSEPYDVNFIQFSGHGNRDSNNLYIMPSDYKKNGYIEDDTILNELIKAMPRHVYTTFLVDCCYSGTVGELPYILKASGGEQELQSNFDTTKLKTTKKAHPEDDNDKTNSSNHSGLSKRRRRPTQTIEPFYDMDTKDEAKAKEAQAAKDEAKKNKSKLLKKARKLKRNLIRFAETIDKGVEKALAKGKDDGSKSDDDKQQKAAEKKKATESANLLLSSTIAPLKKKKAKRKDGTGAKMPIRNNNKQDKLPLRRRPDSTLTEQKELTTKKDGSKKQFKQPMGVQKVAPSAKGNTRSNDAKGKKPTTSNTNHKNHKESDNRQSFSAPIEKVKRNDGKDAMKPIHNSSRGTLPLNKQRPSGALHDHKSATPANRHGKATPNRDWSKSRLKQRKSKTSPPASALRSK</sequence>
<feature type="compositionally biased region" description="Basic residues" evidence="2">
    <location>
        <begin position="1"/>
        <end position="14"/>
    </location>
</feature>
<feature type="compositionally biased region" description="Basic and acidic residues" evidence="2">
    <location>
        <begin position="15"/>
        <end position="24"/>
    </location>
</feature>
<gene>
    <name evidence="4" type="ORF">SEMRO_564_G167370.1</name>
</gene>
<evidence type="ECO:0000313" key="4">
    <source>
        <dbReference type="EMBL" id="CAB9512966.1"/>
    </source>
</evidence>
<feature type="compositionally biased region" description="Basic and acidic residues" evidence="2">
    <location>
        <begin position="462"/>
        <end position="486"/>
    </location>
</feature>
<dbReference type="GO" id="GO:0005737">
    <property type="term" value="C:cytoplasm"/>
    <property type="evidence" value="ECO:0007669"/>
    <property type="project" value="TreeGrafter"/>
</dbReference>
<evidence type="ECO:0000256" key="2">
    <source>
        <dbReference type="SAM" id="MobiDB-lite"/>
    </source>
</evidence>
<dbReference type="AlphaFoldDB" id="A0A9N8HG90"/>
<feature type="region of interest" description="Disordered" evidence="2">
    <location>
        <begin position="363"/>
        <end position="436"/>
    </location>
</feature>
<evidence type="ECO:0000259" key="3">
    <source>
        <dbReference type="Pfam" id="PF00656"/>
    </source>
</evidence>
<dbReference type="InterPro" id="IPR011600">
    <property type="entry name" value="Pept_C14_caspase"/>
</dbReference>
<dbReference type="InterPro" id="IPR050452">
    <property type="entry name" value="Metacaspase"/>
</dbReference>
<accession>A0A9N8HG90</accession>
<protein>
    <submittedName>
        <fullName evidence="4">Metacaspase-1</fullName>
    </submittedName>
</protein>
<dbReference type="GO" id="GO:0006508">
    <property type="term" value="P:proteolysis"/>
    <property type="evidence" value="ECO:0007669"/>
    <property type="project" value="InterPro"/>
</dbReference>
<dbReference type="OrthoDB" id="3223806at2759"/>
<reference evidence="4" key="1">
    <citation type="submission" date="2020-06" db="EMBL/GenBank/DDBJ databases">
        <authorList>
            <consortium name="Plant Systems Biology data submission"/>
        </authorList>
    </citation>
    <scope>NUCLEOTIDE SEQUENCE</scope>
    <source>
        <strain evidence="4">D6</strain>
    </source>
</reference>
<feature type="region of interest" description="Disordered" evidence="2">
    <location>
        <begin position="462"/>
        <end position="680"/>
    </location>
</feature>
<dbReference type="InterPro" id="IPR029030">
    <property type="entry name" value="Caspase-like_dom_sf"/>
</dbReference>
<dbReference type="SUPFAM" id="SSF52129">
    <property type="entry name" value="Caspase-like"/>
    <property type="match status" value="1"/>
</dbReference>
<dbReference type="Gene3D" id="3.40.50.12660">
    <property type="match status" value="1"/>
</dbReference>
<keyword evidence="5" id="KW-1185">Reference proteome</keyword>
<feature type="region of interest" description="Disordered" evidence="2">
    <location>
        <begin position="1"/>
        <end position="48"/>
    </location>
</feature>
<dbReference type="Proteomes" id="UP001153069">
    <property type="component" value="Unassembled WGS sequence"/>
</dbReference>
<comment type="caution">
    <text evidence="4">The sequence shown here is derived from an EMBL/GenBank/DDBJ whole genome shotgun (WGS) entry which is preliminary data.</text>
</comment>
<feature type="compositionally biased region" description="Basic and acidic residues" evidence="2">
    <location>
        <begin position="604"/>
        <end position="616"/>
    </location>
</feature>
<evidence type="ECO:0000313" key="5">
    <source>
        <dbReference type="Proteomes" id="UP001153069"/>
    </source>
</evidence>
<dbReference type="EMBL" id="CAICTM010000563">
    <property type="protein sequence ID" value="CAB9512966.1"/>
    <property type="molecule type" value="Genomic_DNA"/>
</dbReference>
<comment type="similarity">
    <text evidence="1">Belongs to the peptidase C14B family.</text>
</comment>
<organism evidence="4 5">
    <name type="scientific">Seminavis robusta</name>
    <dbReference type="NCBI Taxonomy" id="568900"/>
    <lineage>
        <taxon>Eukaryota</taxon>
        <taxon>Sar</taxon>
        <taxon>Stramenopiles</taxon>
        <taxon>Ochrophyta</taxon>
        <taxon>Bacillariophyta</taxon>
        <taxon>Bacillariophyceae</taxon>
        <taxon>Bacillariophycidae</taxon>
        <taxon>Naviculales</taxon>
        <taxon>Naviculaceae</taxon>
        <taxon>Seminavis</taxon>
    </lineage>
</organism>
<proteinExistence type="inferred from homology"/>
<feature type="domain" description="Peptidase C14 caspase" evidence="3">
    <location>
        <begin position="208"/>
        <end position="495"/>
    </location>
</feature>
<evidence type="ECO:0000256" key="1">
    <source>
        <dbReference type="ARBA" id="ARBA00009005"/>
    </source>
</evidence>
<dbReference type="GO" id="GO:0004197">
    <property type="term" value="F:cysteine-type endopeptidase activity"/>
    <property type="evidence" value="ECO:0007669"/>
    <property type="project" value="InterPro"/>
</dbReference>
<feature type="compositionally biased region" description="Basic and acidic residues" evidence="2">
    <location>
        <begin position="521"/>
        <end position="550"/>
    </location>
</feature>
<name>A0A9N8HG90_9STRA</name>
<feature type="compositionally biased region" description="Polar residues" evidence="2">
    <location>
        <begin position="25"/>
        <end position="36"/>
    </location>
</feature>
<dbReference type="Pfam" id="PF00656">
    <property type="entry name" value="Peptidase_C14"/>
    <property type="match status" value="1"/>
</dbReference>
<feature type="compositionally biased region" description="Basic and acidic residues" evidence="2">
    <location>
        <begin position="410"/>
        <end position="430"/>
    </location>
</feature>
<dbReference type="PANTHER" id="PTHR48104">
    <property type="entry name" value="METACASPASE-4"/>
    <property type="match status" value="1"/>
</dbReference>
<dbReference type="PANTHER" id="PTHR48104:SF30">
    <property type="entry name" value="METACASPASE-1"/>
    <property type="match status" value="1"/>
</dbReference>